<dbReference type="PANTHER" id="PTHR43470:SF6">
    <property type="entry name" value="PHOSPHATE TRANSPORT SYSTEM PERMEASE PROTEIN PSTA"/>
    <property type="match status" value="1"/>
</dbReference>
<dbReference type="InterPro" id="IPR005672">
    <property type="entry name" value="Phosphate_PstA"/>
</dbReference>
<dbReference type="GO" id="GO:0005886">
    <property type="term" value="C:plasma membrane"/>
    <property type="evidence" value="ECO:0007669"/>
    <property type="project" value="UniProtKB-SubCell"/>
</dbReference>
<feature type="transmembrane region" description="Helical" evidence="9">
    <location>
        <begin position="318"/>
        <end position="347"/>
    </location>
</feature>
<evidence type="ECO:0000256" key="4">
    <source>
        <dbReference type="ARBA" id="ARBA00022448"/>
    </source>
</evidence>
<keyword evidence="5 9" id="KW-1003">Cell membrane</keyword>
<feature type="transmembrane region" description="Helical" evidence="9">
    <location>
        <begin position="454"/>
        <end position="476"/>
    </location>
</feature>
<feature type="transmembrane region" description="Helical" evidence="9">
    <location>
        <begin position="411"/>
        <end position="433"/>
    </location>
</feature>
<dbReference type="GO" id="GO:0035435">
    <property type="term" value="P:phosphate ion transmembrane transport"/>
    <property type="evidence" value="ECO:0007669"/>
    <property type="project" value="InterPro"/>
</dbReference>
<keyword evidence="6 9" id="KW-0812">Transmembrane</keyword>
<dbReference type="InterPro" id="IPR035906">
    <property type="entry name" value="MetI-like_sf"/>
</dbReference>
<dbReference type="STRING" id="1137284.GCA_001418205_01473"/>
<dbReference type="EMBL" id="CYHG01000004">
    <property type="protein sequence ID" value="CUB03622.1"/>
    <property type="molecule type" value="Genomic_DNA"/>
</dbReference>
<keyword evidence="8 9" id="KW-0472">Membrane</keyword>
<keyword evidence="12" id="KW-1185">Reference proteome</keyword>
<keyword evidence="4" id="KW-0813">Transport</keyword>
<accession>A0A0K6IK06</accession>
<dbReference type="PROSITE" id="PS50928">
    <property type="entry name" value="ABC_TM1"/>
    <property type="match status" value="1"/>
</dbReference>
<dbReference type="PANTHER" id="PTHR43470">
    <property type="entry name" value="PHOSPHATE TRANSPORT SYSTEM PERMEASE PROTEIN PSTA-RELATED"/>
    <property type="match status" value="1"/>
</dbReference>
<dbReference type="RefSeq" id="WP_211262029.1">
    <property type="nucleotide sequence ID" value="NZ_CYHG01000004.1"/>
</dbReference>
<dbReference type="AlphaFoldDB" id="A0A0K6IK06"/>
<dbReference type="Pfam" id="PF00528">
    <property type="entry name" value="BPD_transp_1"/>
    <property type="match status" value="1"/>
</dbReference>
<evidence type="ECO:0000256" key="1">
    <source>
        <dbReference type="ARBA" id="ARBA00004651"/>
    </source>
</evidence>
<dbReference type="SUPFAM" id="SSF161098">
    <property type="entry name" value="MetI-like"/>
    <property type="match status" value="1"/>
</dbReference>
<evidence type="ECO:0000256" key="5">
    <source>
        <dbReference type="ARBA" id="ARBA00022475"/>
    </source>
</evidence>
<protein>
    <recommendedName>
        <fullName evidence="3 9">Phosphate transport system permease protein PstA</fullName>
    </recommendedName>
</protein>
<sequence>MSNELKLKNQTVSQWVKSGDPWVWLNAGAVAICVIMVIGLLALIAVRGLGHFWPADINQGTYSLPGNPTYTLVAERVESAEVPAAQLREAGINVEDHHDMMMRSLMKTGNRDVYGSDFRWIIDEYFTDVTKPEMLFAAERHEWGNLYGYLKAVKENGQVVAQTSDLTPTDSALATWAAFEKSIERATTIYDDIHEVEKDEIGSINYKLERLRLEQRRLELNNALTPEKMADIDAQRAEQDALYQALQQRLIDLYAEINRDTFVVQVMDGSEHELQVAKIVRAYRPNAMGIAEKIGFYGSKVVEFLTAEPREANTEGGVFPAIFGTVMMVLLMTVLVTPFGVVAAVYLREYASQGFVTRIIRIAVNNLAGVPSIVYGVFGLGFFVYFLGSGIDQALFPEALPSPTFGTGGLMWASITLALLTVPVVIVATEEGLSRIPRNVREGSLALGATKAETLWRVVLPMASPAIMTGVILAVARAAGEVAPLMLVGVVKLAPSLPLDGNYPFIHLDQKFMHLGFHIYDVGFQSPNVEAARPLVYATALLLVIVIALLNLAAVTIRNHLREKYKSLEM</sequence>
<evidence type="ECO:0000256" key="3">
    <source>
        <dbReference type="ARBA" id="ARBA00016864"/>
    </source>
</evidence>
<feature type="domain" description="ABC transmembrane type-1" evidence="10">
    <location>
        <begin position="322"/>
        <end position="554"/>
    </location>
</feature>
<evidence type="ECO:0000256" key="7">
    <source>
        <dbReference type="ARBA" id="ARBA00022989"/>
    </source>
</evidence>
<dbReference type="GO" id="GO:0005315">
    <property type="term" value="F:phosphate transmembrane transporter activity"/>
    <property type="evidence" value="ECO:0007669"/>
    <property type="project" value="InterPro"/>
</dbReference>
<comment type="subcellular location">
    <subcellularLocation>
        <location evidence="9">Cell inner membrane</location>
        <topology evidence="9">Multi-pass membrane protein</topology>
    </subcellularLocation>
    <subcellularLocation>
        <location evidence="1">Cell membrane</location>
        <topology evidence="1">Multi-pass membrane protein</topology>
    </subcellularLocation>
</comment>
<organism evidence="11 12">
    <name type="scientific">Marinomonas fungiae</name>
    <dbReference type="NCBI Taxonomy" id="1137284"/>
    <lineage>
        <taxon>Bacteria</taxon>
        <taxon>Pseudomonadati</taxon>
        <taxon>Pseudomonadota</taxon>
        <taxon>Gammaproteobacteria</taxon>
        <taxon>Oceanospirillales</taxon>
        <taxon>Oceanospirillaceae</taxon>
        <taxon>Marinomonas</taxon>
    </lineage>
</organism>
<evidence type="ECO:0000259" key="10">
    <source>
        <dbReference type="PROSITE" id="PS50928"/>
    </source>
</evidence>
<keyword evidence="7 9" id="KW-1133">Transmembrane helix</keyword>
<dbReference type="NCBIfam" id="TIGR00974">
    <property type="entry name" value="3a0107s02c"/>
    <property type="match status" value="1"/>
</dbReference>
<feature type="transmembrane region" description="Helical" evidence="9">
    <location>
        <begin position="535"/>
        <end position="557"/>
    </location>
</feature>
<dbReference type="CDD" id="cd06261">
    <property type="entry name" value="TM_PBP2"/>
    <property type="match status" value="1"/>
</dbReference>
<evidence type="ECO:0000256" key="9">
    <source>
        <dbReference type="RuleBase" id="RU363043"/>
    </source>
</evidence>
<evidence type="ECO:0000256" key="6">
    <source>
        <dbReference type="ARBA" id="ARBA00022692"/>
    </source>
</evidence>
<comment type="similarity">
    <text evidence="2 9">Belongs to the binding-protein-dependent transport system permease family. CysTW subfamily.</text>
</comment>
<dbReference type="InterPro" id="IPR000515">
    <property type="entry name" value="MetI-like"/>
</dbReference>
<feature type="transmembrane region" description="Helical" evidence="9">
    <location>
        <begin position="21"/>
        <end position="46"/>
    </location>
</feature>
<evidence type="ECO:0000256" key="2">
    <source>
        <dbReference type="ARBA" id="ARBA00007069"/>
    </source>
</evidence>
<name>A0A0K6IK06_9GAMM</name>
<dbReference type="Proteomes" id="UP000182769">
    <property type="component" value="Unassembled WGS sequence"/>
</dbReference>
<evidence type="ECO:0000313" key="12">
    <source>
        <dbReference type="Proteomes" id="UP000182769"/>
    </source>
</evidence>
<dbReference type="Gene3D" id="1.10.3720.10">
    <property type="entry name" value="MetI-like"/>
    <property type="match status" value="1"/>
</dbReference>
<proteinExistence type="inferred from homology"/>
<evidence type="ECO:0000256" key="8">
    <source>
        <dbReference type="ARBA" id="ARBA00023136"/>
    </source>
</evidence>
<gene>
    <name evidence="11" type="ORF">Ga0061065_10453</name>
</gene>
<reference evidence="12" key="1">
    <citation type="submission" date="2015-08" db="EMBL/GenBank/DDBJ databases">
        <authorList>
            <person name="Varghese N."/>
        </authorList>
    </citation>
    <scope>NUCLEOTIDE SEQUENCE [LARGE SCALE GENOMIC DNA]</scope>
    <source>
        <strain evidence="12">JCM 18476</strain>
    </source>
</reference>
<feature type="transmembrane region" description="Helical" evidence="9">
    <location>
        <begin position="367"/>
        <end position="391"/>
    </location>
</feature>
<evidence type="ECO:0000313" key="11">
    <source>
        <dbReference type="EMBL" id="CUB03622.1"/>
    </source>
</evidence>